<accession>A0ABD6CI09</accession>
<dbReference type="PROSITE" id="PS50126">
    <property type="entry name" value="S1"/>
    <property type="match status" value="1"/>
</dbReference>
<evidence type="ECO:0000313" key="3">
    <source>
        <dbReference type="EMBL" id="MFD1589058.1"/>
    </source>
</evidence>
<dbReference type="Gene3D" id="2.40.50.1010">
    <property type="match status" value="1"/>
</dbReference>
<feature type="domain" description="S1 motif" evidence="2">
    <location>
        <begin position="38"/>
        <end position="105"/>
    </location>
</feature>
<gene>
    <name evidence="3" type="ORF">ACFR9U_18920</name>
</gene>
<sequence>MGSCIICGTSVDGHICDTHQQDVVFEFRGTSADQLTPGRFYRGTVDGYAEFGVFIDIGDRVTGLLHRSELDQRLESLEWESGDDVYVQVKNVRDNGNIDLGWSIRQSEREFRGTLIDDPENDHAVLAENEGDETTGDQDETDEAPVRHEVGGVADESADEDQRTAGETGGAAADDADEADEATEPVESGGGGGAAVVEEQTATGDLDQVAVATLEEHVGEDVRIEGEIADIRQTSGPTVFEIRDESAAVDCAAFEEAGVRAYPHVEDGDIVRLDGEVRRRRGELQVETEALVVLEDDERDTVTERMADALTERARPDDVEPLAADAAVDAVLDEVREAATAIRRAILEDRPVVVRHNATADGYVGGVALERAALPLIREQHGAADAEYHYFDRRPLEDGVYDMEDATNDVTGMLDNRERHDEKLPLFVFVAAGATRESIDGFDLLSVYGADRVVIDAAEADGEVVDAVSTTVSPSLADSDERTTASALAANVAAHVNEDVRADLGHLPAVSFWENTPEAYVTAAEDAGYDADAVREIREAITLEAFYQSYEDKRELIADLLFPENEDDRGLAGHVSEQFRQKLDAEIETAEANLERRTVDGVDVLVLDTDAFAHRYEFPPTNLLLDELFRQHRDDVSVVVGLASDELSLRSDADLDVRAVAETAAQDASEAGIAAKSARDGCLEFLSGERDAVLDAVLDAVAAQL</sequence>
<dbReference type="InterPro" id="IPR012340">
    <property type="entry name" value="NA-bd_OB-fold"/>
</dbReference>
<evidence type="ECO:0000259" key="2">
    <source>
        <dbReference type="PROSITE" id="PS50126"/>
    </source>
</evidence>
<dbReference type="InterPro" id="IPR003029">
    <property type="entry name" value="S1_domain"/>
</dbReference>
<dbReference type="AlphaFoldDB" id="A0ABD6CI09"/>
<dbReference type="Proteomes" id="UP001597119">
    <property type="component" value="Unassembled WGS sequence"/>
</dbReference>
<dbReference type="InterPro" id="IPR004365">
    <property type="entry name" value="NA-bd_OB_tRNA"/>
</dbReference>
<dbReference type="Pfam" id="PF01336">
    <property type="entry name" value="tRNA_anti-codon"/>
    <property type="match status" value="1"/>
</dbReference>
<feature type="compositionally biased region" description="Acidic residues" evidence="1">
    <location>
        <begin position="174"/>
        <end position="184"/>
    </location>
</feature>
<organism evidence="3 4">
    <name type="scientific">Halorientalis brevis</name>
    <dbReference type="NCBI Taxonomy" id="1126241"/>
    <lineage>
        <taxon>Archaea</taxon>
        <taxon>Methanobacteriati</taxon>
        <taxon>Methanobacteriota</taxon>
        <taxon>Stenosarchaea group</taxon>
        <taxon>Halobacteria</taxon>
        <taxon>Halobacteriales</taxon>
        <taxon>Haloarculaceae</taxon>
        <taxon>Halorientalis</taxon>
    </lineage>
</organism>
<dbReference type="RefSeq" id="WP_247378707.1">
    <property type="nucleotide sequence ID" value="NZ_JALLGV010000005.1"/>
</dbReference>
<dbReference type="InterPro" id="IPR038763">
    <property type="entry name" value="DHH_sf"/>
</dbReference>
<name>A0ABD6CI09_9EURY</name>
<dbReference type="SUPFAM" id="SSF50249">
    <property type="entry name" value="Nucleic acid-binding proteins"/>
    <property type="match status" value="2"/>
</dbReference>
<dbReference type="SMART" id="SM00316">
    <property type="entry name" value="S1"/>
    <property type="match status" value="1"/>
</dbReference>
<reference evidence="3 4" key="1">
    <citation type="journal article" date="2019" name="Int. J. Syst. Evol. Microbiol.">
        <title>The Global Catalogue of Microorganisms (GCM) 10K type strain sequencing project: providing services to taxonomists for standard genome sequencing and annotation.</title>
        <authorList>
            <consortium name="The Broad Institute Genomics Platform"/>
            <consortium name="The Broad Institute Genome Sequencing Center for Infectious Disease"/>
            <person name="Wu L."/>
            <person name="Ma J."/>
        </authorList>
    </citation>
    <scope>NUCLEOTIDE SEQUENCE [LARGE SCALE GENOMIC DNA]</scope>
    <source>
        <strain evidence="3 4">CGMCC 1.12125</strain>
    </source>
</reference>
<evidence type="ECO:0000256" key="1">
    <source>
        <dbReference type="SAM" id="MobiDB-lite"/>
    </source>
</evidence>
<dbReference type="Pfam" id="PF00575">
    <property type="entry name" value="S1"/>
    <property type="match status" value="1"/>
</dbReference>
<proteinExistence type="predicted"/>
<feature type="region of interest" description="Disordered" evidence="1">
    <location>
        <begin position="130"/>
        <end position="194"/>
    </location>
</feature>
<comment type="caution">
    <text evidence="3">The sequence shown here is derived from an EMBL/GenBank/DDBJ whole genome shotgun (WGS) entry which is preliminary data.</text>
</comment>
<protein>
    <submittedName>
        <fullName evidence="3">DHH family phosphoesterase</fullName>
    </submittedName>
</protein>
<evidence type="ECO:0000313" key="4">
    <source>
        <dbReference type="Proteomes" id="UP001597119"/>
    </source>
</evidence>
<feature type="compositionally biased region" description="Acidic residues" evidence="1">
    <location>
        <begin position="130"/>
        <end position="143"/>
    </location>
</feature>
<dbReference type="EMBL" id="JBHUDJ010000014">
    <property type="protein sequence ID" value="MFD1589058.1"/>
    <property type="molecule type" value="Genomic_DNA"/>
</dbReference>
<dbReference type="Gene3D" id="2.40.50.140">
    <property type="entry name" value="Nucleic acid-binding proteins"/>
    <property type="match status" value="1"/>
</dbReference>
<dbReference type="SUPFAM" id="SSF64182">
    <property type="entry name" value="DHH phosphoesterases"/>
    <property type="match status" value="1"/>
</dbReference>
<keyword evidence="4" id="KW-1185">Reference proteome</keyword>
<dbReference type="CDD" id="cd04487">
    <property type="entry name" value="RecJ_OBF2_like"/>
    <property type="match status" value="1"/>
</dbReference>